<dbReference type="UniPathway" id="UPA00064">
    <property type="reaction ID" value="UER00091"/>
</dbReference>
<dbReference type="FunFam" id="3.40.50.920:FF:000002">
    <property type="entry name" value="1-deoxy-D-xylulose-5-phosphate synthase"/>
    <property type="match status" value="1"/>
</dbReference>
<evidence type="ECO:0000313" key="13">
    <source>
        <dbReference type="EMBL" id="HGH62179.1"/>
    </source>
</evidence>
<comment type="similarity">
    <text evidence="2 11">Belongs to the transketolase family. DXPS subfamily.</text>
</comment>
<dbReference type="CDD" id="cd02007">
    <property type="entry name" value="TPP_DXS"/>
    <property type="match status" value="1"/>
</dbReference>
<dbReference type="GO" id="GO:0000287">
    <property type="term" value="F:magnesium ion binding"/>
    <property type="evidence" value="ECO:0007669"/>
    <property type="project" value="UniProtKB-UniRule"/>
</dbReference>
<feature type="binding site" evidence="11">
    <location>
        <position position="377"/>
    </location>
    <ligand>
        <name>thiamine diphosphate</name>
        <dbReference type="ChEBI" id="CHEBI:58937"/>
    </ligand>
</feature>
<accession>A0A7C4ATY7</accession>
<feature type="binding site" evidence="11">
    <location>
        <begin position="124"/>
        <end position="126"/>
    </location>
    <ligand>
        <name>thiamine diphosphate</name>
        <dbReference type="ChEBI" id="CHEBI:58937"/>
    </ligand>
</feature>
<dbReference type="InterPro" id="IPR005477">
    <property type="entry name" value="Dxylulose-5-P_synthase"/>
</dbReference>
<evidence type="ECO:0000256" key="5">
    <source>
        <dbReference type="ARBA" id="ARBA00022723"/>
    </source>
</evidence>
<evidence type="ECO:0000256" key="10">
    <source>
        <dbReference type="ARBA" id="ARBA00055605"/>
    </source>
</evidence>
<dbReference type="GO" id="GO:0008661">
    <property type="term" value="F:1-deoxy-D-xylulose-5-phosphate synthase activity"/>
    <property type="evidence" value="ECO:0007669"/>
    <property type="project" value="UniProtKB-UniRule"/>
</dbReference>
<comment type="cofactor">
    <cofactor evidence="11">
        <name>thiamine diphosphate</name>
        <dbReference type="ChEBI" id="CHEBI:58937"/>
    </cofactor>
    <text evidence="11">Binds 1 thiamine pyrophosphate per subunit.</text>
</comment>
<dbReference type="InterPro" id="IPR009014">
    <property type="entry name" value="Transketo_C/PFOR_II"/>
</dbReference>
<dbReference type="InterPro" id="IPR029061">
    <property type="entry name" value="THDP-binding"/>
</dbReference>
<dbReference type="SUPFAM" id="SSF52518">
    <property type="entry name" value="Thiamin diphosphate-binding fold (THDP-binding)"/>
    <property type="match status" value="2"/>
</dbReference>
<evidence type="ECO:0000256" key="8">
    <source>
        <dbReference type="ARBA" id="ARBA00023052"/>
    </source>
</evidence>
<feature type="binding site" evidence="11">
    <location>
        <begin position="156"/>
        <end position="157"/>
    </location>
    <ligand>
        <name>thiamine diphosphate</name>
        <dbReference type="ChEBI" id="CHEBI:58937"/>
    </ligand>
</feature>
<keyword evidence="8 11" id="KW-0786">Thiamine pyrophosphate</keyword>
<dbReference type="GO" id="GO:0009228">
    <property type="term" value="P:thiamine biosynthetic process"/>
    <property type="evidence" value="ECO:0007669"/>
    <property type="project" value="UniProtKB-UniRule"/>
</dbReference>
<sequence length="646" mass="70071">MNSSETSGPNNLLLETIQGPDDIKPLSIESLKQLASEVRELIIDTVSQRGGHLASSLGVVELTIALLKVFSPPQDRVIFDVGHQSYAYKILTGRRELFPGLRTRGGIAGFPKRSESQYDFFDVGHAGNAISAAAGLAQARCFDGGQHKVIAIVGDGSLTCGVSYEGLNQAGAAEKDLIIILNDNEMSISPNVGAIAAYLNRIMTGQLVTRFRDEVKNVLKNIPGLMGRSMYSWAKQFEEALKGFVTPGRLFEDLGFNYVGPIDGHQIKHLVDTFQNVKRFKEPVLIHTITCKGKGYCQAEQDPSRFHGVGPFDRASGAFEVADSPPTYTSVFGKTMVKLGSRDQKIVAITAAMEYGTGLAEFARLFPRRFFDVGIAEQHGVVFAGGLAAEGYKPVVAIYSTFMQRGYDHIIHDVCMQGHPVVFAMDRAGLVGEDGPTHHGVFDIAFCRHIPNLIMMAPSDENELADMLFTAITSRKPCVIRYPRAHGLGVQLKKEPEVIPFRAQLINEGDDIVIIAIGSMVEPARQASQLLAQEGFSVAVVNARYIKPLDKEILAPVAAKTGLVVTVEEGILAGGFGSAVLELFQDEGLTDVKVSRLGIPDKFIEHGTRQELLEDLGLSASGIAHQCKKMIGSSPVRKHLRVNVGS</sequence>
<dbReference type="CDD" id="cd07033">
    <property type="entry name" value="TPP_PYR_DXS_TK_like"/>
    <property type="match status" value="1"/>
</dbReference>
<dbReference type="PROSITE" id="PS00801">
    <property type="entry name" value="TRANSKETOLASE_1"/>
    <property type="match status" value="1"/>
</dbReference>
<dbReference type="PROSITE" id="PS00802">
    <property type="entry name" value="TRANSKETOLASE_2"/>
    <property type="match status" value="1"/>
</dbReference>
<evidence type="ECO:0000256" key="4">
    <source>
        <dbReference type="ARBA" id="ARBA00022679"/>
    </source>
</evidence>
<dbReference type="InterPro" id="IPR049557">
    <property type="entry name" value="Transketolase_CS"/>
</dbReference>
<dbReference type="InterPro" id="IPR005475">
    <property type="entry name" value="Transketolase-like_Pyr-bd"/>
</dbReference>
<feature type="binding site" evidence="11">
    <location>
        <position position="184"/>
    </location>
    <ligand>
        <name>Mg(2+)</name>
        <dbReference type="ChEBI" id="CHEBI:18420"/>
    </ligand>
</feature>
<feature type="binding site" evidence="11">
    <location>
        <position position="296"/>
    </location>
    <ligand>
        <name>thiamine diphosphate</name>
        <dbReference type="ChEBI" id="CHEBI:58937"/>
    </ligand>
</feature>
<comment type="catalytic activity">
    <reaction evidence="11">
        <text>D-glyceraldehyde 3-phosphate + pyruvate + H(+) = 1-deoxy-D-xylulose 5-phosphate + CO2</text>
        <dbReference type="Rhea" id="RHEA:12605"/>
        <dbReference type="ChEBI" id="CHEBI:15361"/>
        <dbReference type="ChEBI" id="CHEBI:15378"/>
        <dbReference type="ChEBI" id="CHEBI:16526"/>
        <dbReference type="ChEBI" id="CHEBI:57792"/>
        <dbReference type="ChEBI" id="CHEBI:59776"/>
        <dbReference type="EC" id="2.2.1.7"/>
    </reaction>
</comment>
<dbReference type="Gene3D" id="3.40.50.920">
    <property type="match status" value="1"/>
</dbReference>
<dbReference type="GO" id="GO:0030976">
    <property type="term" value="F:thiamine pyrophosphate binding"/>
    <property type="evidence" value="ECO:0007669"/>
    <property type="project" value="UniProtKB-UniRule"/>
</dbReference>
<evidence type="ECO:0000256" key="11">
    <source>
        <dbReference type="HAMAP-Rule" id="MF_00315"/>
    </source>
</evidence>
<keyword evidence="4 11" id="KW-0808">Transferase</keyword>
<dbReference type="SUPFAM" id="SSF52922">
    <property type="entry name" value="TK C-terminal domain-like"/>
    <property type="match status" value="1"/>
</dbReference>
<keyword evidence="9 11" id="KW-0414">Isoprene biosynthesis</keyword>
<dbReference type="PANTHER" id="PTHR43322">
    <property type="entry name" value="1-D-DEOXYXYLULOSE 5-PHOSPHATE SYNTHASE-RELATED"/>
    <property type="match status" value="1"/>
</dbReference>
<feature type="binding site" evidence="11">
    <location>
        <position position="184"/>
    </location>
    <ligand>
        <name>thiamine diphosphate</name>
        <dbReference type="ChEBI" id="CHEBI:58937"/>
    </ligand>
</feature>
<comment type="subunit">
    <text evidence="3 11">Homodimer.</text>
</comment>
<dbReference type="Pfam" id="PF02779">
    <property type="entry name" value="Transket_pyr"/>
    <property type="match status" value="1"/>
</dbReference>
<comment type="pathway">
    <text evidence="1 11">Metabolic intermediate biosynthesis; 1-deoxy-D-xylulose 5-phosphate biosynthesis; 1-deoxy-D-xylulose 5-phosphate from D-glyceraldehyde 3-phosphate and pyruvate: step 1/1.</text>
</comment>
<dbReference type="GO" id="GO:0016114">
    <property type="term" value="P:terpenoid biosynthetic process"/>
    <property type="evidence" value="ECO:0007669"/>
    <property type="project" value="UniProtKB-UniRule"/>
</dbReference>
<dbReference type="EMBL" id="DTGT01000420">
    <property type="protein sequence ID" value="HGH62179.1"/>
    <property type="molecule type" value="Genomic_DNA"/>
</dbReference>
<dbReference type="GO" id="GO:0019288">
    <property type="term" value="P:isopentenyl diphosphate biosynthetic process, methylerythritol 4-phosphate pathway"/>
    <property type="evidence" value="ECO:0007669"/>
    <property type="project" value="TreeGrafter"/>
</dbReference>
<evidence type="ECO:0000256" key="1">
    <source>
        <dbReference type="ARBA" id="ARBA00004980"/>
    </source>
</evidence>
<evidence type="ECO:0000256" key="9">
    <source>
        <dbReference type="ARBA" id="ARBA00023229"/>
    </source>
</evidence>
<keyword evidence="5 11" id="KW-0479">Metal-binding</keyword>
<dbReference type="AlphaFoldDB" id="A0A7C4ATY7"/>
<dbReference type="HAMAP" id="MF_00315">
    <property type="entry name" value="DXP_synth"/>
    <property type="match status" value="1"/>
</dbReference>
<dbReference type="Pfam" id="PF02780">
    <property type="entry name" value="Transketolase_C"/>
    <property type="match status" value="1"/>
</dbReference>
<dbReference type="SMART" id="SM00861">
    <property type="entry name" value="Transket_pyr"/>
    <property type="match status" value="1"/>
</dbReference>
<keyword evidence="7 11" id="KW-0784">Thiamine biosynthesis</keyword>
<feature type="domain" description="Transketolase-like pyrimidine-binding" evidence="12">
    <location>
        <begin position="326"/>
        <end position="490"/>
    </location>
</feature>
<feature type="binding site" evidence="11">
    <location>
        <position position="83"/>
    </location>
    <ligand>
        <name>thiamine diphosphate</name>
        <dbReference type="ChEBI" id="CHEBI:58937"/>
    </ligand>
</feature>
<reference evidence="13" key="1">
    <citation type="journal article" date="2020" name="mSystems">
        <title>Genome- and Community-Level Interaction Insights into Carbon Utilization and Element Cycling Functions of Hydrothermarchaeota in Hydrothermal Sediment.</title>
        <authorList>
            <person name="Zhou Z."/>
            <person name="Liu Y."/>
            <person name="Xu W."/>
            <person name="Pan J."/>
            <person name="Luo Z.H."/>
            <person name="Li M."/>
        </authorList>
    </citation>
    <scope>NUCLEOTIDE SEQUENCE [LARGE SCALE GENOMIC DNA]</scope>
    <source>
        <strain evidence="13">SpSt-769</strain>
    </source>
</reference>
<evidence type="ECO:0000256" key="7">
    <source>
        <dbReference type="ARBA" id="ARBA00022977"/>
    </source>
</evidence>
<gene>
    <name evidence="11 13" type="primary">dxs</name>
    <name evidence="13" type="ORF">ENV54_12875</name>
</gene>
<comment type="cofactor">
    <cofactor evidence="11">
        <name>Mg(2+)</name>
        <dbReference type="ChEBI" id="CHEBI:18420"/>
    </cofactor>
    <text evidence="11">Binds 1 Mg(2+) ion per subunit.</text>
</comment>
<dbReference type="GO" id="GO:0005829">
    <property type="term" value="C:cytosol"/>
    <property type="evidence" value="ECO:0007669"/>
    <property type="project" value="TreeGrafter"/>
</dbReference>
<comment type="function">
    <text evidence="10 11">Catalyzes the acyloin condensation reaction between C atoms 2 and 3 of pyruvate and glyceraldehyde 3-phosphate to yield 1-deoxy-D-xylulose-5-phosphate (DXP).</text>
</comment>
<comment type="caution">
    <text evidence="13">The sequence shown here is derived from an EMBL/GenBank/DDBJ whole genome shotgun (WGS) entry which is preliminary data.</text>
</comment>
<proteinExistence type="inferred from homology"/>
<dbReference type="NCBIfam" id="TIGR00204">
    <property type="entry name" value="dxs"/>
    <property type="match status" value="1"/>
</dbReference>
<protein>
    <recommendedName>
        <fullName evidence="11">1-deoxy-D-xylulose-5-phosphate synthase</fullName>
        <ecNumber evidence="11">2.2.1.7</ecNumber>
    </recommendedName>
    <alternativeName>
        <fullName evidence="11">1-deoxyxylulose-5-phosphate synthase</fullName>
        <shortName evidence="11">DXP synthase</shortName>
        <shortName evidence="11">DXPS</shortName>
    </alternativeName>
</protein>
<keyword evidence="6 11" id="KW-0460">Magnesium</keyword>
<organism evidence="13">
    <name type="scientific">Desulfomonile tiedjei</name>
    <dbReference type="NCBI Taxonomy" id="2358"/>
    <lineage>
        <taxon>Bacteria</taxon>
        <taxon>Pseudomonadati</taxon>
        <taxon>Thermodesulfobacteriota</taxon>
        <taxon>Desulfomonilia</taxon>
        <taxon>Desulfomonilales</taxon>
        <taxon>Desulfomonilaceae</taxon>
        <taxon>Desulfomonile</taxon>
    </lineage>
</organism>
<evidence type="ECO:0000259" key="12">
    <source>
        <dbReference type="SMART" id="SM00861"/>
    </source>
</evidence>
<dbReference type="FunFam" id="3.40.50.970:FF:000005">
    <property type="entry name" value="1-deoxy-D-xylulose-5-phosphate synthase"/>
    <property type="match status" value="1"/>
</dbReference>
<dbReference type="Gene3D" id="3.40.50.970">
    <property type="match status" value="2"/>
</dbReference>
<evidence type="ECO:0000256" key="6">
    <source>
        <dbReference type="ARBA" id="ARBA00022842"/>
    </source>
</evidence>
<name>A0A7C4ATY7_9BACT</name>
<feature type="binding site" evidence="11">
    <location>
        <position position="155"/>
    </location>
    <ligand>
        <name>Mg(2+)</name>
        <dbReference type="ChEBI" id="CHEBI:18420"/>
    </ligand>
</feature>
<dbReference type="InterPro" id="IPR020826">
    <property type="entry name" value="Transketolase_BS"/>
</dbReference>
<evidence type="ECO:0000256" key="2">
    <source>
        <dbReference type="ARBA" id="ARBA00011081"/>
    </source>
</evidence>
<dbReference type="EC" id="2.2.1.7" evidence="11"/>
<evidence type="ECO:0000256" key="3">
    <source>
        <dbReference type="ARBA" id="ARBA00011738"/>
    </source>
</evidence>
<dbReference type="PANTHER" id="PTHR43322:SF5">
    <property type="entry name" value="1-DEOXY-D-XYLULOSE-5-PHOSPHATE SYNTHASE, CHLOROPLASTIC"/>
    <property type="match status" value="1"/>
</dbReference>
<dbReference type="InterPro" id="IPR033248">
    <property type="entry name" value="Transketolase_C"/>
</dbReference>
<dbReference type="Pfam" id="PF13292">
    <property type="entry name" value="DXP_synthase_N"/>
    <property type="match status" value="1"/>
</dbReference>
<dbReference type="NCBIfam" id="NF003933">
    <property type="entry name" value="PRK05444.2-2"/>
    <property type="match status" value="1"/>
</dbReference>